<reference evidence="1" key="1">
    <citation type="submission" date="2013-11" db="EMBL/GenBank/DDBJ databases">
        <title>Draft genome sequence of the broad-host-range Rhizobium sp. LPU83 strain, a member of the low-genetic diversity Oregon-like Rhizobium sp. group.</title>
        <authorList>
            <person name="Wibberg D."/>
            <person name="Puehler A."/>
            <person name="Schlueter A."/>
        </authorList>
    </citation>
    <scope>NUCLEOTIDE SEQUENCE [LARGE SCALE GENOMIC DNA]</scope>
    <source>
        <strain evidence="1">LPU83</strain>
        <plasmid evidence="1">pLPU83c</plasmid>
    </source>
</reference>
<evidence type="ECO:0000313" key="2">
    <source>
        <dbReference type="Proteomes" id="UP000019443"/>
    </source>
</evidence>
<sequence length="36" mass="4174">MDAIILDDLERREGSDLTFMRNQTHNSAISDVHESR</sequence>
<protein>
    <submittedName>
        <fullName evidence="1">Uncharacterized protein</fullName>
    </submittedName>
</protein>
<organism evidence="1 2">
    <name type="scientific">Rhizobium favelukesii</name>
    <dbReference type="NCBI Taxonomy" id="348824"/>
    <lineage>
        <taxon>Bacteria</taxon>
        <taxon>Pseudomonadati</taxon>
        <taxon>Pseudomonadota</taxon>
        <taxon>Alphaproteobacteria</taxon>
        <taxon>Hyphomicrobiales</taxon>
        <taxon>Rhizobiaceae</taxon>
        <taxon>Rhizobium/Agrobacterium group</taxon>
        <taxon>Rhizobium</taxon>
    </lineage>
</organism>
<accession>W6S431</accession>
<dbReference type="KEGG" id="rhl:LPU83_pLPU83c_0514"/>
<name>W6S431_9HYPH</name>
<dbReference type="Proteomes" id="UP000019443">
    <property type="component" value="Plasmid pLPU83c"/>
</dbReference>
<dbReference type="AlphaFoldDB" id="W6S431"/>
<gene>
    <name evidence="1" type="ORF">LPU83_pLPU83c_0514</name>
</gene>
<proteinExistence type="predicted"/>
<keyword evidence="1" id="KW-0614">Plasmid</keyword>
<geneLocation type="plasmid" evidence="1 2">
    <name>pLPU83c</name>
</geneLocation>
<dbReference type="PATRIC" id="fig|348824.6.peg.5256"/>
<dbReference type="HOGENOM" id="CLU_3358097_0_0_5"/>
<keyword evidence="2" id="KW-1185">Reference proteome</keyword>
<evidence type="ECO:0000313" key="1">
    <source>
        <dbReference type="EMBL" id="CDM61076.1"/>
    </source>
</evidence>
<dbReference type="EMBL" id="HG916854">
    <property type="protein sequence ID" value="CDM61076.1"/>
    <property type="molecule type" value="Genomic_DNA"/>
</dbReference>